<evidence type="ECO:0000256" key="3">
    <source>
        <dbReference type="ARBA" id="ARBA00022692"/>
    </source>
</evidence>
<feature type="transmembrane region" description="Helical" evidence="6">
    <location>
        <begin position="98"/>
        <end position="119"/>
    </location>
</feature>
<reference evidence="9 12" key="2">
    <citation type="journal article" date="2014" name="BMC Genomics">
        <title>An improved genome release (version Mt4.0) for the model legume Medicago truncatula.</title>
        <authorList>
            <person name="Tang H."/>
            <person name="Krishnakumar V."/>
            <person name="Bidwell S."/>
            <person name="Rosen B."/>
            <person name="Chan A."/>
            <person name="Zhou S."/>
            <person name="Gentzbittel L."/>
            <person name="Childs K.L."/>
            <person name="Yandell M."/>
            <person name="Gundlach H."/>
            <person name="Mayer K.F."/>
            <person name="Schwartz D.C."/>
            <person name="Town C.D."/>
        </authorList>
    </citation>
    <scope>GENOME REANNOTATION</scope>
    <source>
        <strain evidence="11 12">cv. Jemalong A17</strain>
    </source>
</reference>
<keyword evidence="4 6" id="KW-1133">Transmembrane helix</keyword>
<dbReference type="Proteomes" id="UP000002051">
    <property type="component" value="Unassembled WGS sequence"/>
</dbReference>
<dbReference type="InterPro" id="IPR037185">
    <property type="entry name" value="EmrE-like"/>
</dbReference>
<dbReference type="HOGENOM" id="CLU_025359_1_0_1"/>
<feature type="transmembrane region" description="Helical" evidence="6">
    <location>
        <begin position="131"/>
        <end position="151"/>
    </location>
</feature>
<evidence type="ECO:0000256" key="6">
    <source>
        <dbReference type="RuleBase" id="RU363077"/>
    </source>
</evidence>
<gene>
    <name evidence="11" type="primary">11417233</name>
    <name evidence="9" type="ordered locus">MTR_1g030400</name>
    <name evidence="10" type="ORF">MtrunA17_Chr1g0160111</name>
</gene>
<organism evidence="9 12">
    <name type="scientific">Medicago truncatula</name>
    <name type="common">Barrel medic</name>
    <name type="synonym">Medicago tribuloides</name>
    <dbReference type="NCBI Taxonomy" id="3880"/>
    <lineage>
        <taxon>Eukaryota</taxon>
        <taxon>Viridiplantae</taxon>
        <taxon>Streptophyta</taxon>
        <taxon>Embryophyta</taxon>
        <taxon>Tracheophyta</taxon>
        <taxon>Spermatophyta</taxon>
        <taxon>Magnoliopsida</taxon>
        <taxon>eudicotyledons</taxon>
        <taxon>Gunneridae</taxon>
        <taxon>Pentapetalae</taxon>
        <taxon>rosids</taxon>
        <taxon>fabids</taxon>
        <taxon>Fabales</taxon>
        <taxon>Fabaceae</taxon>
        <taxon>Papilionoideae</taxon>
        <taxon>50 kb inversion clade</taxon>
        <taxon>NPAAA clade</taxon>
        <taxon>Hologalegina</taxon>
        <taxon>IRL clade</taxon>
        <taxon>Trifolieae</taxon>
        <taxon>Medicago</taxon>
    </lineage>
</organism>
<evidence type="ECO:0000256" key="4">
    <source>
        <dbReference type="ARBA" id="ARBA00022989"/>
    </source>
</evidence>
<keyword evidence="3 6" id="KW-0812">Transmembrane</keyword>
<evidence type="ECO:0000256" key="2">
    <source>
        <dbReference type="ARBA" id="ARBA00007635"/>
    </source>
</evidence>
<dbReference type="Pfam" id="PF00892">
    <property type="entry name" value="EamA"/>
    <property type="match status" value="2"/>
</dbReference>
<dbReference type="InterPro" id="IPR030184">
    <property type="entry name" value="WAT1-related"/>
</dbReference>
<feature type="signal peptide" evidence="7">
    <location>
        <begin position="1"/>
        <end position="20"/>
    </location>
</feature>
<keyword evidence="7" id="KW-0732">Signal</keyword>
<dbReference type="EMBL" id="CM001217">
    <property type="protein sequence ID" value="AES59841.1"/>
    <property type="molecule type" value="Genomic_DNA"/>
</dbReference>
<feature type="chain" id="PRO_5014572024" description="WAT1-related protein" evidence="7">
    <location>
        <begin position="21"/>
        <end position="373"/>
    </location>
</feature>
<evidence type="ECO:0000313" key="10">
    <source>
        <dbReference type="EMBL" id="RHN77936.1"/>
    </source>
</evidence>
<evidence type="ECO:0000256" key="1">
    <source>
        <dbReference type="ARBA" id="ARBA00004141"/>
    </source>
</evidence>
<feature type="transmembrane region" description="Helical" evidence="6">
    <location>
        <begin position="256"/>
        <end position="274"/>
    </location>
</feature>
<reference evidence="10" key="4">
    <citation type="journal article" date="2018" name="Nat. Plants">
        <title>Whole-genome landscape of Medicago truncatula symbiotic genes.</title>
        <authorList>
            <person name="Pecrix Y."/>
            <person name="Gamas P."/>
            <person name="Carrere S."/>
        </authorList>
    </citation>
    <scope>NUCLEOTIDE SEQUENCE</scope>
    <source>
        <tissue evidence="10">Leaves</tissue>
    </source>
</reference>
<feature type="transmembrane region" description="Helical" evidence="6">
    <location>
        <begin position="36"/>
        <end position="58"/>
    </location>
</feature>
<dbReference type="PANTHER" id="PTHR31218">
    <property type="entry name" value="WAT1-RELATED PROTEIN"/>
    <property type="match status" value="1"/>
</dbReference>
<evidence type="ECO:0000313" key="12">
    <source>
        <dbReference type="Proteomes" id="UP000002051"/>
    </source>
</evidence>
<sequence>MASASLVPLILLILVQLAYAWMNITSKLSILGGMNPLILVAYRQIFGAVSIAPFAYWIERDKVPRMTKRIMVQILLSSLTGVTGSQILYFIGLKYSTPIIACALTNLDTAFTFVLAILFRQENLGIKKKSGVAKVVGTVLCIGGAVVLSFYHAKVIDVPESRVHWSYAEKLEHGHLNFSAAQSTSLLGPVLLILNALVWSLWFIIQADMSKNFPVPYTSTAYMCILGSIQCVFIALCFDHSVSAWSLHDAMRLASSLHSGVICTGISFPIISWTIGRKGPLYVSVFTPLQLILTAFISWAFIQEKLYVGTAIGSLLIVGGLYAFLWGKSKEVDNNKVDHDEAIVMTLPPPIKKDEVNKNDMELQSYMHEFPKP</sequence>
<name>G7I8G0_MEDTR</name>
<feature type="transmembrane region" description="Helical" evidence="6">
    <location>
        <begin position="281"/>
        <end position="301"/>
    </location>
</feature>
<evidence type="ECO:0000313" key="9">
    <source>
        <dbReference type="EMBL" id="AES59841.1"/>
    </source>
</evidence>
<proteinExistence type="inferred from homology"/>
<evidence type="ECO:0000313" key="11">
    <source>
        <dbReference type="EnsemblPlants" id="AES59841"/>
    </source>
</evidence>
<dbReference type="OMA" id="NPFVMVA"/>
<dbReference type="OrthoDB" id="1728340at2759"/>
<dbReference type="Proteomes" id="UP000265566">
    <property type="component" value="Chromosome 1"/>
</dbReference>
<dbReference type="InterPro" id="IPR000620">
    <property type="entry name" value="EamA_dom"/>
</dbReference>
<dbReference type="PaxDb" id="3880-AES59841"/>
<comment type="subcellular location">
    <subcellularLocation>
        <location evidence="1 6">Membrane</location>
        <topology evidence="1 6">Multi-pass membrane protein</topology>
    </subcellularLocation>
</comment>
<dbReference type="EMBL" id="PSQE01000001">
    <property type="protein sequence ID" value="RHN77936.1"/>
    <property type="molecule type" value="Genomic_DNA"/>
</dbReference>
<accession>G7I8G0</accession>
<feature type="domain" description="EamA" evidence="8">
    <location>
        <begin position="9"/>
        <end position="148"/>
    </location>
</feature>
<feature type="transmembrane region" description="Helical" evidence="6">
    <location>
        <begin position="217"/>
        <end position="236"/>
    </location>
</feature>
<protein>
    <recommendedName>
        <fullName evidence="6">WAT1-related protein</fullName>
    </recommendedName>
</protein>
<feature type="transmembrane region" description="Helical" evidence="6">
    <location>
        <begin position="307"/>
        <end position="326"/>
    </location>
</feature>
<keyword evidence="12" id="KW-1185">Reference proteome</keyword>
<keyword evidence="5 6" id="KW-0472">Membrane</keyword>
<reference evidence="9 12" key="1">
    <citation type="journal article" date="2011" name="Nature">
        <title>The Medicago genome provides insight into the evolution of rhizobial symbioses.</title>
        <authorList>
            <person name="Young N.D."/>
            <person name="Debelle F."/>
            <person name="Oldroyd G.E."/>
            <person name="Geurts R."/>
            <person name="Cannon S.B."/>
            <person name="Udvardi M.K."/>
            <person name="Benedito V.A."/>
            <person name="Mayer K.F."/>
            <person name="Gouzy J."/>
            <person name="Schoof H."/>
            <person name="Van de Peer Y."/>
            <person name="Proost S."/>
            <person name="Cook D.R."/>
            <person name="Meyers B.C."/>
            <person name="Spannagl M."/>
            <person name="Cheung F."/>
            <person name="De Mita S."/>
            <person name="Krishnakumar V."/>
            <person name="Gundlach H."/>
            <person name="Zhou S."/>
            <person name="Mudge J."/>
            <person name="Bharti A.K."/>
            <person name="Murray J.D."/>
            <person name="Naoumkina M.A."/>
            <person name="Rosen B."/>
            <person name="Silverstein K.A."/>
            <person name="Tang H."/>
            <person name="Rombauts S."/>
            <person name="Zhao P.X."/>
            <person name="Zhou P."/>
            <person name="Barbe V."/>
            <person name="Bardou P."/>
            <person name="Bechner M."/>
            <person name="Bellec A."/>
            <person name="Berger A."/>
            <person name="Berges H."/>
            <person name="Bidwell S."/>
            <person name="Bisseling T."/>
            <person name="Choisne N."/>
            <person name="Couloux A."/>
            <person name="Denny R."/>
            <person name="Deshpande S."/>
            <person name="Dai X."/>
            <person name="Doyle J.J."/>
            <person name="Dudez A.M."/>
            <person name="Farmer A.D."/>
            <person name="Fouteau S."/>
            <person name="Franken C."/>
            <person name="Gibelin C."/>
            <person name="Gish J."/>
            <person name="Goldstein S."/>
            <person name="Gonzalez A.J."/>
            <person name="Green P.J."/>
            <person name="Hallab A."/>
            <person name="Hartog M."/>
            <person name="Hua A."/>
            <person name="Humphray S.J."/>
            <person name="Jeong D.H."/>
            <person name="Jing Y."/>
            <person name="Jocker A."/>
            <person name="Kenton S.M."/>
            <person name="Kim D.J."/>
            <person name="Klee K."/>
            <person name="Lai H."/>
            <person name="Lang C."/>
            <person name="Lin S."/>
            <person name="Macmil S.L."/>
            <person name="Magdelenat G."/>
            <person name="Matthews L."/>
            <person name="McCorrison J."/>
            <person name="Monaghan E.L."/>
            <person name="Mun J.H."/>
            <person name="Najar F.Z."/>
            <person name="Nicholson C."/>
            <person name="Noirot C."/>
            <person name="O'Bleness M."/>
            <person name="Paule C.R."/>
            <person name="Poulain J."/>
            <person name="Prion F."/>
            <person name="Qin B."/>
            <person name="Qu C."/>
            <person name="Retzel E.F."/>
            <person name="Riddle C."/>
            <person name="Sallet E."/>
            <person name="Samain S."/>
            <person name="Samson N."/>
            <person name="Sanders I."/>
            <person name="Saurat O."/>
            <person name="Scarpelli C."/>
            <person name="Schiex T."/>
            <person name="Segurens B."/>
            <person name="Severin A.J."/>
            <person name="Sherrier D.J."/>
            <person name="Shi R."/>
            <person name="Sims S."/>
            <person name="Singer S.R."/>
            <person name="Sinharoy S."/>
            <person name="Sterck L."/>
            <person name="Viollet A."/>
            <person name="Wang B.B."/>
            <person name="Wang K."/>
            <person name="Wang M."/>
            <person name="Wang X."/>
            <person name="Warfsmann J."/>
            <person name="Weissenbach J."/>
            <person name="White D.D."/>
            <person name="White J.D."/>
            <person name="Wiley G.B."/>
            <person name="Wincker P."/>
            <person name="Xing Y."/>
            <person name="Yang L."/>
            <person name="Yao Z."/>
            <person name="Ying F."/>
            <person name="Zhai J."/>
            <person name="Zhou L."/>
            <person name="Zuber A."/>
            <person name="Denarie J."/>
            <person name="Dixon R.A."/>
            <person name="May G.D."/>
            <person name="Schwartz D.C."/>
            <person name="Rogers J."/>
            <person name="Quetier F."/>
            <person name="Town C.D."/>
            <person name="Roe B.A."/>
        </authorList>
    </citation>
    <scope>NUCLEOTIDE SEQUENCE [LARGE SCALE GENOMIC DNA]</scope>
    <source>
        <strain evidence="9">A17</strain>
        <strain evidence="11 12">cv. Jemalong A17</strain>
    </source>
</reference>
<reference evidence="11" key="3">
    <citation type="submission" date="2015-04" db="UniProtKB">
        <authorList>
            <consortium name="EnsemblPlants"/>
        </authorList>
    </citation>
    <scope>IDENTIFICATION</scope>
    <source>
        <strain evidence="11">cv. Jemalong A17</strain>
    </source>
</reference>
<dbReference type="GO" id="GO:0022857">
    <property type="term" value="F:transmembrane transporter activity"/>
    <property type="evidence" value="ECO:0007669"/>
    <property type="project" value="InterPro"/>
</dbReference>
<evidence type="ECO:0000259" key="8">
    <source>
        <dbReference type="Pfam" id="PF00892"/>
    </source>
</evidence>
<feature type="domain" description="EamA" evidence="8">
    <location>
        <begin position="187"/>
        <end position="324"/>
    </location>
</feature>
<dbReference type="KEGG" id="mtr:11417233"/>
<feature type="transmembrane region" description="Helical" evidence="6">
    <location>
        <begin position="186"/>
        <end position="205"/>
    </location>
</feature>
<dbReference type="SUPFAM" id="SSF103481">
    <property type="entry name" value="Multidrug resistance efflux transporter EmrE"/>
    <property type="match status" value="2"/>
</dbReference>
<comment type="similarity">
    <text evidence="2 6">Belongs to the drug/metabolite transporter (DMT) superfamily. Plant drug/metabolite exporter (P-DME) (TC 2.A.7.4) family.</text>
</comment>
<feature type="transmembrane region" description="Helical" evidence="6">
    <location>
        <begin position="70"/>
        <end position="92"/>
    </location>
</feature>
<dbReference type="AlphaFoldDB" id="G7I8G0"/>
<evidence type="ECO:0000256" key="7">
    <source>
        <dbReference type="SAM" id="SignalP"/>
    </source>
</evidence>
<evidence type="ECO:0000256" key="5">
    <source>
        <dbReference type="ARBA" id="ARBA00023136"/>
    </source>
</evidence>
<dbReference type="eggNOG" id="ENOG502QW27">
    <property type="taxonomic scope" value="Eukaryota"/>
</dbReference>
<dbReference type="EnsemblPlants" id="AES59841">
    <property type="protein sequence ID" value="AES59841"/>
    <property type="gene ID" value="MTR_1g030400"/>
</dbReference>
<dbReference type="GO" id="GO:0005886">
    <property type="term" value="C:plasma membrane"/>
    <property type="evidence" value="ECO:0000318"/>
    <property type="project" value="GO_Central"/>
</dbReference>
<dbReference type="Gramene" id="rna1446">
    <property type="protein sequence ID" value="RHN77936.1"/>
    <property type="gene ID" value="gene1446"/>
</dbReference>